<dbReference type="EMBL" id="HBER01043006">
    <property type="protein sequence ID" value="CAD8546377.1"/>
    <property type="molecule type" value="Transcribed_RNA"/>
</dbReference>
<accession>A0A7S0JB90</accession>
<dbReference type="AlphaFoldDB" id="A0A7S0JB90"/>
<evidence type="ECO:0000313" key="1">
    <source>
        <dbReference type="EMBL" id="CAD8546377.1"/>
    </source>
</evidence>
<protein>
    <submittedName>
        <fullName evidence="1">Uncharacterized protein</fullName>
    </submittedName>
</protein>
<sequence>MRLCTVRGHGMLQCVTFDSAVLDAMRSSRIYPAACTDWPPNLLLHVYLERVHRVRVRPSLCNPNALLLDLPASACAEPLLGRVCSALEKLCELLAAAKWAPIFDAVRRPR</sequence>
<organism evidence="1">
    <name type="scientific">Calcidiscus leptoporus</name>
    <dbReference type="NCBI Taxonomy" id="127549"/>
    <lineage>
        <taxon>Eukaryota</taxon>
        <taxon>Haptista</taxon>
        <taxon>Haptophyta</taxon>
        <taxon>Prymnesiophyceae</taxon>
        <taxon>Coccolithales</taxon>
        <taxon>Calcidiscaceae</taxon>
        <taxon>Calcidiscus</taxon>
    </lineage>
</organism>
<reference evidence="1" key="1">
    <citation type="submission" date="2021-01" db="EMBL/GenBank/DDBJ databases">
        <authorList>
            <person name="Corre E."/>
            <person name="Pelletier E."/>
            <person name="Niang G."/>
            <person name="Scheremetjew M."/>
            <person name="Finn R."/>
            <person name="Kale V."/>
            <person name="Holt S."/>
            <person name="Cochrane G."/>
            <person name="Meng A."/>
            <person name="Brown T."/>
            <person name="Cohen L."/>
        </authorList>
    </citation>
    <scope>NUCLEOTIDE SEQUENCE</scope>
    <source>
        <strain evidence="1">RCC1130</strain>
    </source>
</reference>
<proteinExistence type="predicted"/>
<name>A0A7S0JB90_9EUKA</name>
<gene>
    <name evidence="1" type="ORF">CLEP1334_LOCUS21667</name>
</gene>